<dbReference type="Proteomes" id="UP001597417">
    <property type="component" value="Unassembled WGS sequence"/>
</dbReference>
<dbReference type="Gene3D" id="3.10.129.10">
    <property type="entry name" value="Hotdog Thioesterase"/>
    <property type="match status" value="1"/>
</dbReference>
<evidence type="ECO:0000259" key="2">
    <source>
        <dbReference type="Pfam" id="PF01575"/>
    </source>
</evidence>
<organism evidence="3 4">
    <name type="scientific">Amycolatopsis pigmentata</name>
    <dbReference type="NCBI Taxonomy" id="450801"/>
    <lineage>
        <taxon>Bacteria</taxon>
        <taxon>Bacillati</taxon>
        <taxon>Actinomycetota</taxon>
        <taxon>Actinomycetes</taxon>
        <taxon>Pseudonocardiales</taxon>
        <taxon>Pseudonocardiaceae</taxon>
        <taxon>Amycolatopsis</taxon>
    </lineage>
</organism>
<proteinExistence type="inferred from homology"/>
<accession>A0ABW5G810</accession>
<dbReference type="InterPro" id="IPR029069">
    <property type="entry name" value="HotDog_dom_sf"/>
</dbReference>
<keyword evidence="4" id="KW-1185">Reference proteome</keyword>
<evidence type="ECO:0000256" key="1">
    <source>
        <dbReference type="ARBA" id="ARBA00005254"/>
    </source>
</evidence>
<gene>
    <name evidence="3" type="ORF">ACFSXZ_39285</name>
</gene>
<comment type="similarity">
    <text evidence="1">Belongs to the enoyl-CoA hydratase/isomerase family.</text>
</comment>
<dbReference type="SUPFAM" id="SSF54637">
    <property type="entry name" value="Thioesterase/thiol ester dehydrase-isomerase"/>
    <property type="match status" value="1"/>
</dbReference>
<feature type="domain" description="MaoC-like" evidence="2">
    <location>
        <begin position="14"/>
        <end position="119"/>
    </location>
</feature>
<sequence>MTMKVTFDELKTMSGKDLGFGDWFGVDQERINAFADATGDHQWIHVDTEKAKSGPFGGTIAHGYLTLSLLIPLWTDLLDVDGVATKVNYGLNKVRFPAPVPAGSRLRLGGRLGDVAEIEGNGVQFTADLVVEIENGAKPACVAQPVFRFYA</sequence>
<dbReference type="InterPro" id="IPR002539">
    <property type="entry name" value="MaoC-like_dom"/>
</dbReference>
<dbReference type="EMBL" id="JBHUKR010000027">
    <property type="protein sequence ID" value="MFD2422384.1"/>
    <property type="molecule type" value="Genomic_DNA"/>
</dbReference>
<dbReference type="RefSeq" id="WP_378271437.1">
    <property type="nucleotide sequence ID" value="NZ_JBHUKR010000027.1"/>
</dbReference>
<comment type="caution">
    <text evidence="3">The sequence shown here is derived from an EMBL/GenBank/DDBJ whole genome shotgun (WGS) entry which is preliminary data.</text>
</comment>
<evidence type="ECO:0000313" key="4">
    <source>
        <dbReference type="Proteomes" id="UP001597417"/>
    </source>
</evidence>
<dbReference type="InterPro" id="IPR039375">
    <property type="entry name" value="NodN-like"/>
</dbReference>
<evidence type="ECO:0000313" key="3">
    <source>
        <dbReference type="EMBL" id="MFD2422384.1"/>
    </source>
</evidence>
<protein>
    <submittedName>
        <fullName evidence="3">MaoC family dehydratase</fullName>
    </submittedName>
</protein>
<name>A0ABW5G810_9PSEU</name>
<dbReference type="PANTHER" id="PTHR42993">
    <property type="entry name" value="MAOC-LIKE DEHYDRATASE DOMAIN-CONTAINING PROTEIN"/>
    <property type="match status" value="1"/>
</dbReference>
<dbReference type="Pfam" id="PF01575">
    <property type="entry name" value="MaoC_dehydratas"/>
    <property type="match status" value="1"/>
</dbReference>
<dbReference type="CDD" id="cd03450">
    <property type="entry name" value="NodN"/>
    <property type="match status" value="1"/>
</dbReference>
<dbReference type="PANTHER" id="PTHR42993:SF1">
    <property type="entry name" value="MAOC-LIKE DEHYDRATASE DOMAIN-CONTAINING PROTEIN"/>
    <property type="match status" value="1"/>
</dbReference>
<reference evidence="4" key="1">
    <citation type="journal article" date="2019" name="Int. J. Syst. Evol. Microbiol.">
        <title>The Global Catalogue of Microorganisms (GCM) 10K type strain sequencing project: providing services to taxonomists for standard genome sequencing and annotation.</title>
        <authorList>
            <consortium name="The Broad Institute Genomics Platform"/>
            <consortium name="The Broad Institute Genome Sequencing Center for Infectious Disease"/>
            <person name="Wu L."/>
            <person name="Ma J."/>
        </authorList>
    </citation>
    <scope>NUCLEOTIDE SEQUENCE [LARGE SCALE GENOMIC DNA]</scope>
    <source>
        <strain evidence="4">CGMCC 4.7645</strain>
    </source>
</reference>